<dbReference type="Gene3D" id="1.10.10.60">
    <property type="entry name" value="Homeodomain-like"/>
    <property type="match status" value="2"/>
</dbReference>
<evidence type="ECO:0000256" key="1">
    <source>
        <dbReference type="ARBA" id="ARBA00023015"/>
    </source>
</evidence>
<protein>
    <submittedName>
        <fullName evidence="5">AraC family transcriptional regulator</fullName>
    </submittedName>
</protein>
<dbReference type="PANTHER" id="PTHR43280">
    <property type="entry name" value="ARAC-FAMILY TRANSCRIPTIONAL REGULATOR"/>
    <property type="match status" value="1"/>
</dbReference>
<evidence type="ECO:0000313" key="6">
    <source>
        <dbReference type="Proteomes" id="UP001597012"/>
    </source>
</evidence>
<evidence type="ECO:0000256" key="2">
    <source>
        <dbReference type="ARBA" id="ARBA00023125"/>
    </source>
</evidence>
<dbReference type="Gene3D" id="2.60.120.10">
    <property type="entry name" value="Jelly Rolls"/>
    <property type="match status" value="1"/>
</dbReference>
<sequence length="293" mass="34001">MNTTNTKLHLLNRSSVSNESLTVSHNKHPNFLRVWHFHPEFELVLILKSTGTRFIGDNIQKFEEGEVVLIGKNLPHMWLNDEAYFQGNTTLTAEAIAVHFKREFLGTEFFQIPEMKSISSLLDRADRGIKFQGLKPLLLEKISNLITYDPTSRIYKIIEILDHLAKHEGQILLSSNSYLNSFRKTENKRLDKIYEFVFQNFNTQIGSSDLAEIAGMNKSAFSRFFKKTHKKTFTAYLNEIRVGYASRLLLENKESITEIAYLSGFNNISNFNRQFKKIHRISPSSYLKIQKQK</sequence>
<dbReference type="EMBL" id="JBHTHY010000014">
    <property type="protein sequence ID" value="MFD0798743.1"/>
    <property type="molecule type" value="Genomic_DNA"/>
</dbReference>
<dbReference type="PROSITE" id="PS01124">
    <property type="entry name" value="HTH_ARAC_FAMILY_2"/>
    <property type="match status" value="1"/>
</dbReference>
<dbReference type="InterPro" id="IPR014710">
    <property type="entry name" value="RmlC-like_jellyroll"/>
</dbReference>
<evidence type="ECO:0000259" key="4">
    <source>
        <dbReference type="PROSITE" id="PS01124"/>
    </source>
</evidence>
<dbReference type="Proteomes" id="UP001597012">
    <property type="component" value="Unassembled WGS sequence"/>
</dbReference>
<dbReference type="SUPFAM" id="SSF51182">
    <property type="entry name" value="RmlC-like cupins"/>
    <property type="match status" value="1"/>
</dbReference>
<name>A0ABW3B675_9FLAO</name>
<evidence type="ECO:0000256" key="3">
    <source>
        <dbReference type="ARBA" id="ARBA00023163"/>
    </source>
</evidence>
<dbReference type="InterPro" id="IPR018062">
    <property type="entry name" value="HTH_AraC-typ_CS"/>
</dbReference>
<evidence type="ECO:0000313" key="5">
    <source>
        <dbReference type="EMBL" id="MFD0798743.1"/>
    </source>
</evidence>
<reference evidence="6" key="1">
    <citation type="journal article" date="2019" name="Int. J. Syst. Evol. Microbiol.">
        <title>The Global Catalogue of Microorganisms (GCM) 10K type strain sequencing project: providing services to taxonomists for standard genome sequencing and annotation.</title>
        <authorList>
            <consortium name="The Broad Institute Genomics Platform"/>
            <consortium name="The Broad Institute Genome Sequencing Center for Infectious Disease"/>
            <person name="Wu L."/>
            <person name="Ma J."/>
        </authorList>
    </citation>
    <scope>NUCLEOTIDE SEQUENCE [LARGE SCALE GENOMIC DNA]</scope>
    <source>
        <strain evidence="6">CCUG 61948</strain>
    </source>
</reference>
<accession>A0ABW3B675</accession>
<keyword evidence="1" id="KW-0805">Transcription regulation</keyword>
<keyword evidence="3" id="KW-0804">Transcription</keyword>
<dbReference type="InterPro" id="IPR009057">
    <property type="entry name" value="Homeodomain-like_sf"/>
</dbReference>
<feature type="domain" description="HTH araC/xylS-type" evidence="4">
    <location>
        <begin position="191"/>
        <end position="289"/>
    </location>
</feature>
<comment type="caution">
    <text evidence="5">The sequence shown here is derived from an EMBL/GenBank/DDBJ whole genome shotgun (WGS) entry which is preliminary data.</text>
</comment>
<dbReference type="PROSITE" id="PS00041">
    <property type="entry name" value="HTH_ARAC_FAMILY_1"/>
    <property type="match status" value="1"/>
</dbReference>
<proteinExistence type="predicted"/>
<dbReference type="SMART" id="SM00342">
    <property type="entry name" value="HTH_ARAC"/>
    <property type="match status" value="1"/>
</dbReference>
<dbReference type="InterPro" id="IPR011051">
    <property type="entry name" value="RmlC_Cupin_sf"/>
</dbReference>
<keyword evidence="2" id="KW-0238">DNA-binding</keyword>
<dbReference type="InterPro" id="IPR018060">
    <property type="entry name" value="HTH_AraC"/>
</dbReference>
<organism evidence="5 6">
    <name type="scientific">Maribacter chungangensis</name>
    <dbReference type="NCBI Taxonomy" id="1069117"/>
    <lineage>
        <taxon>Bacteria</taxon>
        <taxon>Pseudomonadati</taxon>
        <taxon>Bacteroidota</taxon>
        <taxon>Flavobacteriia</taxon>
        <taxon>Flavobacteriales</taxon>
        <taxon>Flavobacteriaceae</taxon>
        <taxon>Maribacter</taxon>
    </lineage>
</organism>
<dbReference type="SUPFAM" id="SSF46689">
    <property type="entry name" value="Homeodomain-like"/>
    <property type="match status" value="2"/>
</dbReference>
<dbReference type="RefSeq" id="WP_379935634.1">
    <property type="nucleotide sequence ID" value="NZ_JBHTHY010000014.1"/>
</dbReference>
<keyword evidence="6" id="KW-1185">Reference proteome</keyword>
<gene>
    <name evidence="5" type="ORF">ACFQZJ_14830</name>
</gene>
<dbReference type="CDD" id="cd06976">
    <property type="entry name" value="cupin_MtlR-like_N"/>
    <property type="match status" value="1"/>
</dbReference>
<dbReference type="PANTHER" id="PTHR43280:SF27">
    <property type="entry name" value="TRANSCRIPTIONAL REGULATOR MTLR"/>
    <property type="match status" value="1"/>
</dbReference>
<dbReference type="Pfam" id="PF12833">
    <property type="entry name" value="HTH_18"/>
    <property type="match status" value="1"/>
</dbReference>